<evidence type="ECO:0000313" key="5">
    <source>
        <dbReference type="Proteomes" id="UP001431783"/>
    </source>
</evidence>
<dbReference type="EMBL" id="JARQZJ010000128">
    <property type="protein sequence ID" value="KAK9891421.1"/>
    <property type="molecule type" value="Genomic_DNA"/>
</dbReference>
<dbReference type="Gene3D" id="3.40.630.30">
    <property type="match status" value="1"/>
</dbReference>
<dbReference type="GO" id="GO:0005874">
    <property type="term" value="C:microtubule"/>
    <property type="evidence" value="ECO:0007669"/>
    <property type="project" value="InterPro"/>
</dbReference>
<keyword evidence="2" id="KW-0012">Acyltransferase</keyword>
<evidence type="ECO:0000259" key="3">
    <source>
        <dbReference type="PROSITE" id="PS51730"/>
    </source>
</evidence>
<keyword evidence="1" id="KW-0808">Transferase</keyword>
<dbReference type="Proteomes" id="UP001431783">
    <property type="component" value="Unassembled WGS sequence"/>
</dbReference>
<dbReference type="GO" id="GO:0019799">
    <property type="term" value="F:tubulin N-acetyltransferase activity"/>
    <property type="evidence" value="ECO:0007669"/>
    <property type="project" value="InterPro"/>
</dbReference>
<dbReference type="AlphaFoldDB" id="A0AAW1VFQ0"/>
<gene>
    <name evidence="4" type="ORF">WA026_014658</name>
</gene>
<evidence type="ECO:0000256" key="2">
    <source>
        <dbReference type="ARBA" id="ARBA00023315"/>
    </source>
</evidence>
<dbReference type="PROSITE" id="PS51730">
    <property type="entry name" value="GNAT_ATAT"/>
    <property type="match status" value="1"/>
</dbReference>
<proteinExistence type="predicted"/>
<name>A0AAW1VFQ0_9CUCU</name>
<dbReference type="PANTHER" id="PTHR12327:SF0">
    <property type="entry name" value="ALPHA-TUBULIN N-ACETYLTRANSFERASE 1"/>
    <property type="match status" value="1"/>
</dbReference>
<comment type="caution">
    <text evidence="4">The sequence shown here is derived from an EMBL/GenBank/DDBJ whole genome shotgun (WGS) entry which is preliminary data.</text>
</comment>
<accession>A0AAW1VFQ0</accession>
<dbReference type="InterPro" id="IPR007965">
    <property type="entry name" value="GNAT_ATAT"/>
</dbReference>
<keyword evidence="5" id="KW-1185">Reference proteome</keyword>
<dbReference type="PANTHER" id="PTHR12327">
    <property type="entry name" value="ALPHA-TUBULIN N-ACETYLTRANSFERASE 1"/>
    <property type="match status" value="1"/>
</dbReference>
<dbReference type="InterPro" id="IPR038746">
    <property type="entry name" value="Atat"/>
</dbReference>
<evidence type="ECO:0000313" key="4">
    <source>
        <dbReference type="EMBL" id="KAK9891421.1"/>
    </source>
</evidence>
<protein>
    <recommendedName>
        <fullName evidence="3">N-acetyltransferase domain-containing protein</fullName>
    </recommendedName>
</protein>
<evidence type="ECO:0000256" key="1">
    <source>
        <dbReference type="ARBA" id="ARBA00022679"/>
    </source>
</evidence>
<dbReference type="Pfam" id="PF05301">
    <property type="entry name" value="Acetyltransf_16"/>
    <property type="match status" value="1"/>
</dbReference>
<sequence>MEFRFNVNEYFKKPIVEIRSTLLPPDFVGDRRALWNTVNKVAEVINEMGEASAHAQGLNKPITTAERLRQSDQSLYLLVDSEGNKRPVMFIRSYFVEFGSLICIEANSLRVNATNELCLDIYHSVEKRCCQVD</sequence>
<reference evidence="4 5" key="1">
    <citation type="submission" date="2023-03" db="EMBL/GenBank/DDBJ databases">
        <title>Genome insight into feeding habits of ladybird beetles.</title>
        <authorList>
            <person name="Li H.-S."/>
            <person name="Huang Y.-H."/>
            <person name="Pang H."/>
        </authorList>
    </citation>
    <scope>NUCLEOTIDE SEQUENCE [LARGE SCALE GENOMIC DNA]</scope>
    <source>
        <strain evidence="4">SYSU_2023b</strain>
        <tissue evidence="4">Whole body</tissue>
    </source>
</reference>
<feature type="domain" description="N-acetyltransferase" evidence="3">
    <location>
        <begin position="1"/>
        <end position="133"/>
    </location>
</feature>
<organism evidence="4 5">
    <name type="scientific">Henosepilachna vigintioctopunctata</name>
    <dbReference type="NCBI Taxonomy" id="420089"/>
    <lineage>
        <taxon>Eukaryota</taxon>
        <taxon>Metazoa</taxon>
        <taxon>Ecdysozoa</taxon>
        <taxon>Arthropoda</taxon>
        <taxon>Hexapoda</taxon>
        <taxon>Insecta</taxon>
        <taxon>Pterygota</taxon>
        <taxon>Neoptera</taxon>
        <taxon>Endopterygota</taxon>
        <taxon>Coleoptera</taxon>
        <taxon>Polyphaga</taxon>
        <taxon>Cucujiformia</taxon>
        <taxon>Coccinelloidea</taxon>
        <taxon>Coccinellidae</taxon>
        <taxon>Epilachninae</taxon>
        <taxon>Epilachnini</taxon>
        <taxon>Henosepilachna</taxon>
    </lineage>
</organism>